<name>A0A974CM35_XENLA</name>
<dbReference type="EMBL" id="CM004476">
    <property type="protein sequence ID" value="OCT75989.1"/>
    <property type="molecule type" value="Genomic_DNA"/>
</dbReference>
<evidence type="ECO:0000313" key="2">
    <source>
        <dbReference type="Proteomes" id="UP000694892"/>
    </source>
</evidence>
<accession>A0A974CM35</accession>
<dbReference type="Proteomes" id="UP000694892">
    <property type="component" value="Chromosome 6L"/>
</dbReference>
<dbReference type="AlphaFoldDB" id="A0A974CM35"/>
<organism evidence="1 2">
    <name type="scientific">Xenopus laevis</name>
    <name type="common">African clawed frog</name>
    <dbReference type="NCBI Taxonomy" id="8355"/>
    <lineage>
        <taxon>Eukaryota</taxon>
        <taxon>Metazoa</taxon>
        <taxon>Chordata</taxon>
        <taxon>Craniata</taxon>
        <taxon>Vertebrata</taxon>
        <taxon>Euteleostomi</taxon>
        <taxon>Amphibia</taxon>
        <taxon>Batrachia</taxon>
        <taxon>Anura</taxon>
        <taxon>Pipoidea</taxon>
        <taxon>Pipidae</taxon>
        <taxon>Xenopodinae</taxon>
        <taxon>Xenopus</taxon>
        <taxon>Xenopus</taxon>
    </lineage>
</organism>
<protein>
    <submittedName>
        <fullName evidence="1">Uncharacterized protein</fullName>
    </submittedName>
</protein>
<gene>
    <name evidence="1" type="ORF">XELAEV_18031175mg</name>
</gene>
<reference evidence="2" key="1">
    <citation type="journal article" date="2016" name="Nature">
        <title>Genome evolution in the allotetraploid frog Xenopus laevis.</title>
        <authorList>
            <person name="Session A.M."/>
            <person name="Uno Y."/>
            <person name="Kwon T."/>
            <person name="Chapman J.A."/>
            <person name="Toyoda A."/>
            <person name="Takahashi S."/>
            <person name="Fukui A."/>
            <person name="Hikosaka A."/>
            <person name="Suzuki A."/>
            <person name="Kondo M."/>
            <person name="van Heeringen S.J."/>
            <person name="Quigley I."/>
            <person name="Heinz S."/>
            <person name="Ogino H."/>
            <person name="Ochi H."/>
            <person name="Hellsten U."/>
            <person name="Lyons J.B."/>
            <person name="Simakov O."/>
            <person name="Putnam N."/>
            <person name="Stites J."/>
            <person name="Kuroki Y."/>
            <person name="Tanaka T."/>
            <person name="Michiue T."/>
            <person name="Watanabe M."/>
            <person name="Bogdanovic O."/>
            <person name="Lister R."/>
            <person name="Georgiou G."/>
            <person name="Paranjpe S.S."/>
            <person name="van Kruijsbergen I."/>
            <person name="Shu S."/>
            <person name="Carlson J."/>
            <person name="Kinoshita T."/>
            <person name="Ohta Y."/>
            <person name="Mawaribuchi S."/>
            <person name="Jenkins J."/>
            <person name="Grimwood J."/>
            <person name="Schmutz J."/>
            <person name="Mitros T."/>
            <person name="Mozaffari S.V."/>
            <person name="Suzuki Y."/>
            <person name="Haramoto Y."/>
            <person name="Yamamoto T.S."/>
            <person name="Takagi C."/>
            <person name="Heald R."/>
            <person name="Miller K."/>
            <person name="Haudenschild C."/>
            <person name="Kitzman J."/>
            <person name="Nakayama T."/>
            <person name="Izutsu Y."/>
            <person name="Robert J."/>
            <person name="Fortriede J."/>
            <person name="Burns K."/>
            <person name="Lotay V."/>
            <person name="Karimi K."/>
            <person name="Yasuoka Y."/>
            <person name="Dichmann D.S."/>
            <person name="Flajnik M.F."/>
            <person name="Houston D.W."/>
            <person name="Shendure J."/>
            <person name="DuPasquier L."/>
            <person name="Vize P.D."/>
            <person name="Zorn A.M."/>
            <person name="Ito M."/>
            <person name="Marcotte E.M."/>
            <person name="Wallingford J.B."/>
            <person name="Ito Y."/>
            <person name="Asashima M."/>
            <person name="Ueno N."/>
            <person name="Matsuda Y."/>
            <person name="Veenstra G.J."/>
            <person name="Fujiyama A."/>
            <person name="Harland R.M."/>
            <person name="Taira M."/>
            <person name="Rokhsar D.S."/>
        </authorList>
    </citation>
    <scope>NUCLEOTIDE SEQUENCE [LARGE SCALE GENOMIC DNA]</scope>
    <source>
        <strain evidence="2">J</strain>
    </source>
</reference>
<evidence type="ECO:0000313" key="1">
    <source>
        <dbReference type="EMBL" id="OCT75989.1"/>
    </source>
</evidence>
<sequence length="92" mass="10680">MLLYHMMTLTHPYIFVNVICVGNYSTQIRRSIKFIHTVTEGVHRGTHLLTPAHNKLQPDEPFSQDDLRYRGVLESQSVKKTDFICFMITVSL</sequence>
<proteinExistence type="predicted"/>